<dbReference type="OMA" id="THARECV"/>
<dbReference type="GO" id="GO:0000981">
    <property type="term" value="F:DNA-binding transcription factor activity, RNA polymerase II-specific"/>
    <property type="evidence" value="ECO:0007669"/>
    <property type="project" value="InterPro"/>
</dbReference>
<dbReference type="AlphaFoldDB" id="A1CTQ5"/>
<feature type="region of interest" description="Disordered" evidence="5">
    <location>
        <begin position="1"/>
        <end position="32"/>
    </location>
</feature>
<dbReference type="Pfam" id="PF00172">
    <property type="entry name" value="Zn_clus"/>
    <property type="match status" value="1"/>
</dbReference>
<dbReference type="GeneID" id="4699980"/>
<dbReference type="PANTHER" id="PTHR47256:SF1">
    <property type="entry name" value="ZN(II)2CYS6 TRANSCRIPTION FACTOR (EUROFUNG)"/>
    <property type="match status" value="1"/>
</dbReference>
<dbReference type="STRING" id="344612.A1CTQ5"/>
<keyword evidence="1" id="KW-0805">Transcription regulation</keyword>
<dbReference type="Proteomes" id="UP000006701">
    <property type="component" value="Unassembled WGS sequence"/>
</dbReference>
<evidence type="ECO:0000313" key="8">
    <source>
        <dbReference type="Proteomes" id="UP000006701"/>
    </source>
</evidence>
<keyword evidence="3" id="KW-0804">Transcription</keyword>
<sequence>MSHQGPPRPFRPIAPRTLLDPPTPGPVAEETKIRRASTACTECKKRRTKCSADSTGIPCSECALHGRTCIIDELADKRRKVAAKRTQEELEYYRVFVEHLLEVIRHGEQATIDAVINTIRSGASLNEIRAEVAKSLRYPDEVDGIGELIDGLGDSVDGLGDLDWTPRKPASGPGKSTPDVWGMGLDQMKISHGA</sequence>
<dbReference type="RefSeq" id="XP_001268118.1">
    <property type="nucleotide sequence ID" value="XM_001268117.1"/>
</dbReference>
<evidence type="ECO:0000256" key="1">
    <source>
        <dbReference type="ARBA" id="ARBA00023015"/>
    </source>
</evidence>
<dbReference type="InterPro" id="IPR053187">
    <property type="entry name" value="Notoamide_regulator"/>
</dbReference>
<protein>
    <submittedName>
        <fullName evidence="7">C6 finger domain protein, putative</fullName>
    </submittedName>
</protein>
<keyword evidence="4" id="KW-0539">Nucleus</keyword>
<evidence type="ECO:0000313" key="7">
    <source>
        <dbReference type="EMBL" id="EAW06692.1"/>
    </source>
</evidence>
<name>A1CTQ5_ASPCL</name>
<dbReference type="EMBL" id="DS027060">
    <property type="protein sequence ID" value="EAW06692.1"/>
    <property type="molecule type" value="Genomic_DNA"/>
</dbReference>
<accession>A1CTQ5</accession>
<organism evidence="7 8">
    <name type="scientific">Aspergillus clavatus (strain ATCC 1007 / CBS 513.65 / DSM 816 / NCTC 3887 / NRRL 1 / QM 1276 / 107)</name>
    <dbReference type="NCBI Taxonomy" id="344612"/>
    <lineage>
        <taxon>Eukaryota</taxon>
        <taxon>Fungi</taxon>
        <taxon>Dikarya</taxon>
        <taxon>Ascomycota</taxon>
        <taxon>Pezizomycotina</taxon>
        <taxon>Eurotiomycetes</taxon>
        <taxon>Eurotiomycetidae</taxon>
        <taxon>Eurotiales</taxon>
        <taxon>Aspergillaceae</taxon>
        <taxon>Aspergillus</taxon>
        <taxon>Aspergillus subgen. Fumigati</taxon>
    </lineage>
</organism>
<evidence type="ECO:0000256" key="2">
    <source>
        <dbReference type="ARBA" id="ARBA00023125"/>
    </source>
</evidence>
<feature type="compositionally biased region" description="Pro residues" evidence="5">
    <location>
        <begin position="1"/>
        <end position="12"/>
    </location>
</feature>
<dbReference type="HOGENOM" id="CLU_127229_0_0_1"/>
<dbReference type="InterPro" id="IPR036864">
    <property type="entry name" value="Zn2-C6_fun-type_DNA-bd_sf"/>
</dbReference>
<dbReference type="Gene3D" id="4.10.240.10">
    <property type="entry name" value="Zn(2)-C6 fungal-type DNA-binding domain"/>
    <property type="match status" value="1"/>
</dbReference>
<evidence type="ECO:0000256" key="3">
    <source>
        <dbReference type="ARBA" id="ARBA00023163"/>
    </source>
</evidence>
<evidence type="ECO:0000256" key="5">
    <source>
        <dbReference type="SAM" id="MobiDB-lite"/>
    </source>
</evidence>
<evidence type="ECO:0000256" key="4">
    <source>
        <dbReference type="ARBA" id="ARBA00023242"/>
    </source>
</evidence>
<dbReference type="SMART" id="SM00066">
    <property type="entry name" value="GAL4"/>
    <property type="match status" value="1"/>
</dbReference>
<feature type="domain" description="Zn(2)-C6 fungal-type" evidence="6">
    <location>
        <begin position="39"/>
        <end position="71"/>
    </location>
</feature>
<dbReference type="PANTHER" id="PTHR47256">
    <property type="entry name" value="ZN(II)2CYS6 TRANSCRIPTION FACTOR (EUROFUNG)-RELATED"/>
    <property type="match status" value="1"/>
</dbReference>
<dbReference type="eggNOG" id="ENOG502RNVI">
    <property type="taxonomic scope" value="Eukaryota"/>
</dbReference>
<dbReference type="KEGG" id="act:ACLA_083870"/>
<dbReference type="VEuPathDB" id="FungiDB:ACLA_083870"/>
<keyword evidence="8" id="KW-1185">Reference proteome</keyword>
<dbReference type="CDD" id="cd00067">
    <property type="entry name" value="GAL4"/>
    <property type="match status" value="1"/>
</dbReference>
<reference evidence="7 8" key="1">
    <citation type="journal article" date="2008" name="PLoS Genet.">
        <title>Genomic islands in the pathogenic filamentous fungus Aspergillus fumigatus.</title>
        <authorList>
            <person name="Fedorova N.D."/>
            <person name="Khaldi N."/>
            <person name="Joardar V.S."/>
            <person name="Maiti R."/>
            <person name="Amedeo P."/>
            <person name="Anderson M.J."/>
            <person name="Crabtree J."/>
            <person name="Silva J.C."/>
            <person name="Badger J.H."/>
            <person name="Albarraq A."/>
            <person name="Angiuoli S."/>
            <person name="Bussey H."/>
            <person name="Bowyer P."/>
            <person name="Cotty P.J."/>
            <person name="Dyer P.S."/>
            <person name="Egan A."/>
            <person name="Galens K."/>
            <person name="Fraser-Liggett C.M."/>
            <person name="Haas B.J."/>
            <person name="Inman J.M."/>
            <person name="Kent R."/>
            <person name="Lemieux S."/>
            <person name="Malavazi I."/>
            <person name="Orvis J."/>
            <person name="Roemer T."/>
            <person name="Ronning C.M."/>
            <person name="Sundaram J.P."/>
            <person name="Sutton G."/>
            <person name="Turner G."/>
            <person name="Venter J.C."/>
            <person name="White O.R."/>
            <person name="Whitty B.R."/>
            <person name="Youngman P."/>
            <person name="Wolfe K.H."/>
            <person name="Goldman G.H."/>
            <person name="Wortman J.R."/>
            <person name="Jiang B."/>
            <person name="Denning D.W."/>
            <person name="Nierman W.C."/>
        </authorList>
    </citation>
    <scope>NUCLEOTIDE SEQUENCE [LARGE SCALE GENOMIC DNA]</scope>
    <source>
        <strain evidence="8">ATCC 1007 / CBS 513.65 / DSM 816 / NCTC 3887 / NRRL 1</strain>
    </source>
</reference>
<dbReference type="SUPFAM" id="SSF57701">
    <property type="entry name" value="Zn2/Cys6 DNA-binding domain"/>
    <property type="match status" value="1"/>
</dbReference>
<feature type="region of interest" description="Disordered" evidence="5">
    <location>
        <begin position="160"/>
        <end position="182"/>
    </location>
</feature>
<evidence type="ECO:0000259" key="6">
    <source>
        <dbReference type="PROSITE" id="PS50048"/>
    </source>
</evidence>
<keyword evidence="2" id="KW-0238">DNA-binding</keyword>
<dbReference type="PROSITE" id="PS50048">
    <property type="entry name" value="ZN2_CY6_FUNGAL_2"/>
    <property type="match status" value="1"/>
</dbReference>
<dbReference type="GO" id="GO:0008270">
    <property type="term" value="F:zinc ion binding"/>
    <property type="evidence" value="ECO:0007669"/>
    <property type="project" value="InterPro"/>
</dbReference>
<dbReference type="PROSITE" id="PS00463">
    <property type="entry name" value="ZN2_CY6_FUNGAL_1"/>
    <property type="match status" value="1"/>
</dbReference>
<dbReference type="InterPro" id="IPR001138">
    <property type="entry name" value="Zn2Cys6_DnaBD"/>
</dbReference>
<gene>
    <name evidence="7" type="ORF">ACLA_083870</name>
</gene>
<proteinExistence type="predicted"/>
<dbReference type="GO" id="GO:0003677">
    <property type="term" value="F:DNA binding"/>
    <property type="evidence" value="ECO:0007669"/>
    <property type="project" value="UniProtKB-KW"/>
</dbReference>
<dbReference type="OrthoDB" id="4356994at2759"/>